<dbReference type="Proteomes" id="UP001500665">
    <property type="component" value="Unassembled WGS sequence"/>
</dbReference>
<dbReference type="InterPro" id="IPR011766">
    <property type="entry name" value="TPP_enzyme_TPP-bd"/>
</dbReference>
<proteinExistence type="inferred from homology"/>
<dbReference type="Pfam" id="PF00205">
    <property type="entry name" value="TPP_enzyme_M"/>
    <property type="match status" value="1"/>
</dbReference>
<protein>
    <recommendedName>
        <fullName evidence="12">Acetolactate synthase-1/2/3 large subunit</fullName>
    </recommendedName>
</protein>
<dbReference type="PROSITE" id="PS00187">
    <property type="entry name" value="TPP_ENZYMES"/>
    <property type="match status" value="1"/>
</dbReference>
<dbReference type="InterPro" id="IPR045229">
    <property type="entry name" value="TPP_enz"/>
</dbReference>
<keyword evidence="4" id="KW-0479">Metal-binding</keyword>
<dbReference type="PANTHER" id="PTHR18968">
    <property type="entry name" value="THIAMINE PYROPHOSPHATE ENZYMES"/>
    <property type="match status" value="1"/>
</dbReference>
<evidence type="ECO:0000313" key="10">
    <source>
        <dbReference type="EMBL" id="GAA0958090.1"/>
    </source>
</evidence>
<feature type="domain" description="Thiamine pyrophosphate enzyme central" evidence="7">
    <location>
        <begin position="193"/>
        <end position="327"/>
    </location>
</feature>
<dbReference type="SUPFAM" id="SSF52518">
    <property type="entry name" value="Thiamin diphosphate-binding fold (THDP-binding)"/>
    <property type="match status" value="2"/>
</dbReference>
<comment type="cofactor">
    <cofactor evidence="2">
        <name>thiamine diphosphate</name>
        <dbReference type="ChEBI" id="CHEBI:58937"/>
    </cofactor>
</comment>
<dbReference type="CDD" id="cd07035">
    <property type="entry name" value="TPP_PYR_POX_like"/>
    <property type="match status" value="1"/>
</dbReference>
<dbReference type="CDD" id="cd02004">
    <property type="entry name" value="TPP_BZL_OCoD_HPCL"/>
    <property type="match status" value="1"/>
</dbReference>
<evidence type="ECO:0000256" key="1">
    <source>
        <dbReference type="ARBA" id="ARBA00001946"/>
    </source>
</evidence>
<dbReference type="InterPro" id="IPR029061">
    <property type="entry name" value="THDP-binding"/>
</dbReference>
<dbReference type="EMBL" id="BAAAHH010000020">
    <property type="protein sequence ID" value="GAA0958090.1"/>
    <property type="molecule type" value="Genomic_DNA"/>
</dbReference>
<dbReference type="RefSeq" id="WP_344242997.1">
    <property type="nucleotide sequence ID" value="NZ_BAAAHH010000020.1"/>
</dbReference>
<gene>
    <name evidence="10" type="ORF">GCM10009550_46190</name>
</gene>
<evidence type="ECO:0000256" key="2">
    <source>
        <dbReference type="ARBA" id="ARBA00001964"/>
    </source>
</evidence>
<dbReference type="PANTHER" id="PTHR18968:SF166">
    <property type="entry name" value="2-HYDROXYACYL-COA LYASE 2"/>
    <property type="match status" value="1"/>
</dbReference>
<comment type="cofactor">
    <cofactor evidence="1">
        <name>Mg(2+)</name>
        <dbReference type="ChEBI" id="CHEBI:18420"/>
    </cofactor>
</comment>
<accession>A0ABN1RIV8</accession>
<keyword evidence="5 6" id="KW-0786">Thiamine pyrophosphate</keyword>
<evidence type="ECO:0000259" key="9">
    <source>
        <dbReference type="Pfam" id="PF02776"/>
    </source>
</evidence>
<evidence type="ECO:0000256" key="4">
    <source>
        <dbReference type="ARBA" id="ARBA00022723"/>
    </source>
</evidence>
<name>A0ABN1RIV8_9ACTN</name>
<evidence type="ECO:0000259" key="7">
    <source>
        <dbReference type="Pfam" id="PF00205"/>
    </source>
</evidence>
<evidence type="ECO:0000313" key="11">
    <source>
        <dbReference type="Proteomes" id="UP001500665"/>
    </source>
</evidence>
<dbReference type="InterPro" id="IPR000399">
    <property type="entry name" value="TPP-bd_CS"/>
</dbReference>
<dbReference type="Gene3D" id="3.40.50.1220">
    <property type="entry name" value="TPP-binding domain"/>
    <property type="match status" value="1"/>
</dbReference>
<comment type="caution">
    <text evidence="10">The sequence shown here is derived from an EMBL/GenBank/DDBJ whole genome shotgun (WGS) entry which is preliminary data.</text>
</comment>
<evidence type="ECO:0000256" key="3">
    <source>
        <dbReference type="ARBA" id="ARBA00007812"/>
    </source>
</evidence>
<dbReference type="Pfam" id="PF02776">
    <property type="entry name" value="TPP_enzyme_N"/>
    <property type="match status" value="1"/>
</dbReference>
<feature type="domain" description="Thiamine pyrophosphate enzyme TPP-binding" evidence="8">
    <location>
        <begin position="389"/>
        <end position="537"/>
    </location>
</feature>
<evidence type="ECO:0000259" key="8">
    <source>
        <dbReference type="Pfam" id="PF02775"/>
    </source>
</evidence>
<dbReference type="Gene3D" id="3.40.50.970">
    <property type="match status" value="2"/>
</dbReference>
<evidence type="ECO:0008006" key="12">
    <source>
        <dbReference type="Google" id="ProtNLM"/>
    </source>
</evidence>
<comment type="similarity">
    <text evidence="3 6">Belongs to the TPP enzyme family.</text>
</comment>
<evidence type="ECO:0000256" key="5">
    <source>
        <dbReference type="ARBA" id="ARBA00023052"/>
    </source>
</evidence>
<reference evidence="10 11" key="1">
    <citation type="journal article" date="2019" name="Int. J. Syst. Evol. Microbiol.">
        <title>The Global Catalogue of Microorganisms (GCM) 10K type strain sequencing project: providing services to taxonomists for standard genome sequencing and annotation.</title>
        <authorList>
            <consortium name="The Broad Institute Genomics Platform"/>
            <consortium name="The Broad Institute Genome Sequencing Center for Infectious Disease"/>
            <person name="Wu L."/>
            <person name="Ma J."/>
        </authorList>
    </citation>
    <scope>NUCLEOTIDE SEQUENCE [LARGE SCALE GENOMIC DNA]</scope>
    <source>
        <strain evidence="10 11">JCM 10696</strain>
    </source>
</reference>
<dbReference type="SUPFAM" id="SSF52467">
    <property type="entry name" value="DHS-like NAD/FAD-binding domain"/>
    <property type="match status" value="1"/>
</dbReference>
<sequence>MHLNGGTLLARTLAETTEVVFTLHGGHLDSFFKGCVDNGIELLDFRHEAAAVNAADGYARVTGGLAVAAVTSGPGFANAFAGITNAYADGVPLLVVIGAPPLREVETRELQGGLDQIAALAPVTKWAHRITTPERIPDLVGLAVRHALSGRPGPVVLELPIDVAFTPVNEAHLKPAGHPRIGARPGPGRQALTDALALLENAERPVAIVGEGSLWWQDRDVLTEFAETTGIPVLSGGPASRGLAADHPLNARGLASLVALRMTGGGSPDAVMLLGFPLSLFSGGGPGALLPDDARIVQVDADAAEIGRLAPVDVAVQADGAETLAALLAAREGRWADRSAWAEKVVGAAGLVDLMFADAPTEIDGRIHPYHAAREVMAALDPGAVVVADGGETAGWTNSALTATAPEIVLNPGYQGHLGIGQGVSIGAQRAEPGRRVVQITGDGAIGFHIQELDTMVRHGLPVVTVVMSNDTWGMSIHGQDVLFGKGNDIISRLAPTPYEKVAEAFGAHGERVDKLDDLGPAVRRALDSGRPALINVAVSNEAVHPMTTSMLGDVDATDEIVVPYYQNIPLK</sequence>
<organism evidence="10 11">
    <name type="scientific">Actinocorallia libanotica</name>
    <dbReference type="NCBI Taxonomy" id="46162"/>
    <lineage>
        <taxon>Bacteria</taxon>
        <taxon>Bacillati</taxon>
        <taxon>Actinomycetota</taxon>
        <taxon>Actinomycetes</taxon>
        <taxon>Streptosporangiales</taxon>
        <taxon>Thermomonosporaceae</taxon>
        <taxon>Actinocorallia</taxon>
    </lineage>
</organism>
<dbReference type="InterPro" id="IPR029035">
    <property type="entry name" value="DHS-like_NAD/FAD-binding_dom"/>
</dbReference>
<dbReference type="Pfam" id="PF02775">
    <property type="entry name" value="TPP_enzyme_C"/>
    <property type="match status" value="1"/>
</dbReference>
<feature type="domain" description="Thiamine pyrophosphate enzyme N-terminal TPP-binding" evidence="9">
    <location>
        <begin position="4"/>
        <end position="118"/>
    </location>
</feature>
<keyword evidence="11" id="KW-1185">Reference proteome</keyword>
<dbReference type="InterPro" id="IPR012001">
    <property type="entry name" value="Thiamin_PyroP_enz_TPP-bd_dom"/>
</dbReference>
<dbReference type="InterPro" id="IPR012000">
    <property type="entry name" value="Thiamin_PyroP_enz_cen_dom"/>
</dbReference>
<evidence type="ECO:0000256" key="6">
    <source>
        <dbReference type="RuleBase" id="RU362132"/>
    </source>
</evidence>